<dbReference type="EMBL" id="WKMX01000013">
    <property type="protein sequence ID" value="MRZ07362.1"/>
    <property type="molecule type" value="Genomic_DNA"/>
</dbReference>
<evidence type="ECO:0000313" key="6">
    <source>
        <dbReference type="Proteomes" id="UP000450599"/>
    </source>
</evidence>
<keyword evidence="1" id="KW-0732">Signal</keyword>
<evidence type="ECO:0000313" key="4">
    <source>
        <dbReference type="EMBL" id="MRZ07362.1"/>
    </source>
</evidence>
<accession>A0A174WNI1</accession>
<gene>
    <name evidence="2" type="ORF">ERS852560_03332</name>
    <name evidence="4" type="ORF">GKD54_14325</name>
    <name evidence="3" type="ORF">GKD58_17605</name>
</gene>
<evidence type="ECO:0000256" key="1">
    <source>
        <dbReference type="SAM" id="SignalP"/>
    </source>
</evidence>
<dbReference type="AlphaFoldDB" id="A0A174WNI1"/>
<dbReference type="Proteomes" id="UP000471216">
    <property type="component" value="Unassembled WGS sequence"/>
</dbReference>
<dbReference type="Proteomes" id="UP000095332">
    <property type="component" value="Unassembled WGS sequence"/>
</dbReference>
<evidence type="ECO:0000313" key="7">
    <source>
        <dbReference type="Proteomes" id="UP000471216"/>
    </source>
</evidence>
<name>A0A174WNI1_PARDI</name>
<evidence type="ECO:0000313" key="3">
    <source>
        <dbReference type="EMBL" id="MRY86042.1"/>
    </source>
</evidence>
<proteinExistence type="predicted"/>
<evidence type="ECO:0000313" key="2">
    <source>
        <dbReference type="EMBL" id="CUQ48652.1"/>
    </source>
</evidence>
<feature type="signal peptide" evidence="1">
    <location>
        <begin position="1"/>
        <end position="23"/>
    </location>
</feature>
<organism evidence="2 5">
    <name type="scientific">Parabacteroides distasonis</name>
    <dbReference type="NCBI Taxonomy" id="823"/>
    <lineage>
        <taxon>Bacteria</taxon>
        <taxon>Pseudomonadati</taxon>
        <taxon>Bacteroidota</taxon>
        <taxon>Bacteroidia</taxon>
        <taxon>Bacteroidales</taxon>
        <taxon>Tannerellaceae</taxon>
        <taxon>Parabacteroides</taxon>
    </lineage>
</organism>
<dbReference type="EMBL" id="WKMW01000019">
    <property type="protein sequence ID" value="MRY86042.1"/>
    <property type="molecule type" value="Genomic_DNA"/>
</dbReference>
<evidence type="ECO:0008006" key="8">
    <source>
        <dbReference type="Google" id="ProtNLM"/>
    </source>
</evidence>
<feature type="chain" id="PRO_5036009299" description="Beta-hexosaminidase bacterial type N-terminal domain-containing protein" evidence="1">
    <location>
        <begin position="24"/>
        <end position="138"/>
    </location>
</feature>
<sequence>MCFTVRKINIILSLLLVVVCSWGQVTDAKNFTITPQTVVKTNLPKQAPCLFELQDILRERFGQSAIMGGLRAKGNSVIELWTDSELEGKEHYILDISANKQIAPQHIEKCKKLNLLPTSHQTNRILYPGIIQLIPKFA</sequence>
<reference evidence="6 7" key="2">
    <citation type="journal article" date="2019" name="Nat. Med.">
        <title>A library of human gut bacterial isolates paired with longitudinal multiomics data enables mechanistic microbiome research.</title>
        <authorList>
            <person name="Poyet M."/>
            <person name="Groussin M."/>
            <person name="Gibbons S.M."/>
            <person name="Avila-Pacheco J."/>
            <person name="Jiang X."/>
            <person name="Kearney S.M."/>
            <person name="Perrotta A.R."/>
            <person name="Berdy B."/>
            <person name="Zhao S."/>
            <person name="Lieberman T.D."/>
            <person name="Swanson P.K."/>
            <person name="Smith M."/>
            <person name="Roesemann S."/>
            <person name="Alexander J.E."/>
            <person name="Rich S.A."/>
            <person name="Livny J."/>
            <person name="Vlamakis H."/>
            <person name="Clish C."/>
            <person name="Bullock K."/>
            <person name="Deik A."/>
            <person name="Scott J."/>
            <person name="Pierce K.A."/>
            <person name="Xavier R.J."/>
            <person name="Alm E.J."/>
        </authorList>
    </citation>
    <scope>NUCLEOTIDE SEQUENCE [LARGE SCALE GENOMIC DNA]</scope>
    <source>
        <strain evidence="4 7">BIOML-A10</strain>
        <strain evidence="3 6">BIOML-A11</strain>
    </source>
</reference>
<dbReference type="Proteomes" id="UP000450599">
    <property type="component" value="Unassembled WGS sequence"/>
</dbReference>
<dbReference type="EMBL" id="CZBM01000015">
    <property type="protein sequence ID" value="CUQ48652.1"/>
    <property type="molecule type" value="Genomic_DNA"/>
</dbReference>
<evidence type="ECO:0000313" key="5">
    <source>
        <dbReference type="Proteomes" id="UP000095332"/>
    </source>
</evidence>
<protein>
    <recommendedName>
        <fullName evidence="8">Beta-hexosaminidase bacterial type N-terminal domain-containing protein</fullName>
    </recommendedName>
</protein>
<reference evidence="2 5" key="1">
    <citation type="submission" date="2015-09" db="EMBL/GenBank/DDBJ databases">
        <authorList>
            <consortium name="Pathogen Informatics"/>
        </authorList>
    </citation>
    <scope>NUCLEOTIDE SEQUENCE [LARGE SCALE GENOMIC DNA]</scope>
    <source>
        <strain evidence="2 5">2789STDY5834948</strain>
    </source>
</reference>